<evidence type="ECO:0000313" key="5">
    <source>
        <dbReference type="Proteomes" id="UP000321570"/>
    </source>
</evidence>
<evidence type="ECO:0000313" key="2">
    <source>
        <dbReference type="EMBL" id="VDL14245.1"/>
    </source>
</evidence>
<feature type="region of interest" description="Disordered" evidence="1">
    <location>
        <begin position="83"/>
        <end position="112"/>
    </location>
</feature>
<dbReference type="Proteomes" id="UP000321570">
    <property type="component" value="Unassembled WGS sequence"/>
</dbReference>
<dbReference type="AlphaFoldDB" id="A0A0R3S801"/>
<dbReference type="EMBL" id="CABIJS010000555">
    <property type="protein sequence ID" value="VUZ53372.1"/>
    <property type="molecule type" value="Genomic_DNA"/>
</dbReference>
<dbReference type="Proteomes" id="UP000274504">
    <property type="component" value="Unassembled WGS sequence"/>
</dbReference>
<reference evidence="2 4" key="2">
    <citation type="submission" date="2018-11" db="EMBL/GenBank/DDBJ databases">
        <authorList>
            <consortium name="Pathogen Informatics"/>
        </authorList>
    </citation>
    <scope>NUCLEOTIDE SEQUENCE [LARGE SCALE GENOMIC DNA]</scope>
</reference>
<reference evidence="3 5" key="3">
    <citation type="submission" date="2019-07" db="EMBL/GenBank/DDBJ databases">
        <authorList>
            <person name="Jastrzebski P J."/>
            <person name="Paukszto L."/>
            <person name="Jastrzebski P J."/>
        </authorList>
    </citation>
    <scope>NUCLEOTIDE SEQUENCE [LARGE SCALE GENOMIC DNA]</scope>
    <source>
        <strain evidence="3 5">WMS-il1</strain>
    </source>
</reference>
<protein>
    <submittedName>
        <fullName evidence="6">Protein PML</fullName>
    </submittedName>
</protein>
<dbReference type="WBParaSite" id="HDID_0000022101-mRNA-1">
    <property type="protein sequence ID" value="HDID_0000022101-mRNA-1"/>
    <property type="gene ID" value="HDID_0000022101"/>
</dbReference>
<proteinExistence type="predicted"/>
<evidence type="ECO:0000313" key="3">
    <source>
        <dbReference type="EMBL" id="VUZ53372.1"/>
    </source>
</evidence>
<evidence type="ECO:0000256" key="1">
    <source>
        <dbReference type="SAM" id="MobiDB-lite"/>
    </source>
</evidence>
<name>A0A0R3S801_HYMDI</name>
<keyword evidence="5" id="KW-1185">Reference proteome</keyword>
<reference evidence="6" key="1">
    <citation type="submission" date="2017-02" db="UniProtKB">
        <authorList>
            <consortium name="WormBaseParasite"/>
        </authorList>
    </citation>
    <scope>IDENTIFICATION</scope>
</reference>
<gene>
    <name evidence="2" type="ORF">HDID_LOCUS222</name>
    <name evidence="3" type="ORF">WMSIL1_LOCUS11558</name>
</gene>
<sequence>MIKESDNCSRLGPSSVNLRTECCLCDPLLLIQYCPYKSQKRDLCGRWGHKETKKQQTQSLEGCLSEDWISCQSADMTSGQLEELMKQSEDPKDFQEYLPKQEGKREEVKAAL</sequence>
<evidence type="ECO:0000313" key="6">
    <source>
        <dbReference type="WBParaSite" id="HDID_0000022101-mRNA-1"/>
    </source>
</evidence>
<evidence type="ECO:0000313" key="4">
    <source>
        <dbReference type="Proteomes" id="UP000274504"/>
    </source>
</evidence>
<dbReference type="EMBL" id="UYSG01000026">
    <property type="protein sequence ID" value="VDL14245.1"/>
    <property type="molecule type" value="Genomic_DNA"/>
</dbReference>
<accession>A0A0R3S801</accession>
<organism evidence="6">
    <name type="scientific">Hymenolepis diminuta</name>
    <name type="common">Rat tapeworm</name>
    <dbReference type="NCBI Taxonomy" id="6216"/>
    <lineage>
        <taxon>Eukaryota</taxon>
        <taxon>Metazoa</taxon>
        <taxon>Spiralia</taxon>
        <taxon>Lophotrochozoa</taxon>
        <taxon>Platyhelminthes</taxon>
        <taxon>Cestoda</taxon>
        <taxon>Eucestoda</taxon>
        <taxon>Cyclophyllidea</taxon>
        <taxon>Hymenolepididae</taxon>
        <taxon>Hymenolepis</taxon>
    </lineage>
</organism>